<dbReference type="PANTHER" id="PTHR47510:SF3">
    <property type="entry name" value="ENDO_EXONUCLEASE_PHOSPHATASE DOMAIN-CONTAINING PROTEIN"/>
    <property type="match status" value="1"/>
</dbReference>
<dbReference type="EMBL" id="LSMT01000021">
    <property type="protein sequence ID" value="PFX32575.1"/>
    <property type="molecule type" value="Genomic_DNA"/>
</dbReference>
<feature type="domain" description="Reverse transcriptase" evidence="1">
    <location>
        <begin position="410"/>
        <end position="542"/>
    </location>
</feature>
<dbReference type="GO" id="GO:0005524">
    <property type="term" value="F:ATP binding"/>
    <property type="evidence" value="ECO:0007669"/>
    <property type="project" value="InterPro"/>
</dbReference>
<keyword evidence="3" id="KW-0808">Transferase</keyword>
<dbReference type="InterPro" id="IPR027417">
    <property type="entry name" value="P-loop_NTPase"/>
</dbReference>
<dbReference type="Pfam" id="PF00270">
    <property type="entry name" value="DEAD"/>
    <property type="match status" value="1"/>
</dbReference>
<keyword evidence="3" id="KW-0695">RNA-directed DNA polymerase</keyword>
<dbReference type="GO" id="GO:0003964">
    <property type="term" value="F:RNA-directed DNA polymerase activity"/>
    <property type="evidence" value="ECO:0007669"/>
    <property type="project" value="UniProtKB-KW"/>
</dbReference>
<dbReference type="CDD" id="cd01650">
    <property type="entry name" value="RT_nLTR_like"/>
    <property type="match status" value="1"/>
</dbReference>
<keyword evidence="3" id="KW-0548">Nucleotidyltransferase</keyword>
<comment type="caution">
    <text evidence="3">The sequence shown here is derived from an EMBL/GenBank/DDBJ whole genome shotgun (WGS) entry which is preliminary data.</text>
</comment>
<accession>A0A2B4SVX4</accession>
<keyword evidence="4" id="KW-1185">Reference proteome</keyword>
<gene>
    <name evidence="3" type="ORF">AWC38_SpisGene2596</name>
</gene>
<dbReference type="OrthoDB" id="416454at2759"/>
<organism evidence="3 4">
    <name type="scientific">Stylophora pistillata</name>
    <name type="common">Smooth cauliflower coral</name>
    <dbReference type="NCBI Taxonomy" id="50429"/>
    <lineage>
        <taxon>Eukaryota</taxon>
        <taxon>Metazoa</taxon>
        <taxon>Cnidaria</taxon>
        <taxon>Anthozoa</taxon>
        <taxon>Hexacorallia</taxon>
        <taxon>Scleractinia</taxon>
        <taxon>Astrocoeniina</taxon>
        <taxon>Pocilloporidae</taxon>
        <taxon>Stylophora</taxon>
    </lineage>
</organism>
<reference evidence="4" key="1">
    <citation type="journal article" date="2017" name="bioRxiv">
        <title>Comparative analysis of the genomes of Stylophora pistillata and Acropora digitifera provides evidence for extensive differences between species of corals.</title>
        <authorList>
            <person name="Voolstra C.R."/>
            <person name="Li Y."/>
            <person name="Liew Y.J."/>
            <person name="Baumgarten S."/>
            <person name="Zoccola D."/>
            <person name="Flot J.-F."/>
            <person name="Tambutte S."/>
            <person name="Allemand D."/>
            <person name="Aranda M."/>
        </authorList>
    </citation>
    <scope>NUCLEOTIDE SEQUENCE [LARGE SCALE GENOMIC DNA]</scope>
</reference>
<feature type="domain" description="DEAD/DEAH-box helicase" evidence="2">
    <location>
        <begin position="115"/>
        <end position="252"/>
    </location>
</feature>
<dbReference type="Pfam" id="PF00078">
    <property type="entry name" value="RVT_1"/>
    <property type="match status" value="1"/>
</dbReference>
<evidence type="ECO:0000259" key="1">
    <source>
        <dbReference type="Pfam" id="PF00078"/>
    </source>
</evidence>
<dbReference type="InterPro" id="IPR000477">
    <property type="entry name" value="RT_dom"/>
</dbReference>
<protein>
    <submittedName>
        <fullName evidence="3">LINE-1 reverse transcriptase-like</fullName>
    </submittedName>
</protein>
<dbReference type="SUPFAM" id="SSF56672">
    <property type="entry name" value="DNA/RNA polymerases"/>
    <property type="match status" value="1"/>
</dbReference>
<dbReference type="SUPFAM" id="SSF52540">
    <property type="entry name" value="P-loop containing nucleoside triphosphate hydrolases"/>
    <property type="match status" value="1"/>
</dbReference>
<evidence type="ECO:0000313" key="4">
    <source>
        <dbReference type="Proteomes" id="UP000225706"/>
    </source>
</evidence>
<dbReference type="Proteomes" id="UP000225706">
    <property type="component" value="Unassembled WGS sequence"/>
</dbReference>
<proteinExistence type="predicted"/>
<sequence>MSSISVGEESTGWSAQHVTPCSILSDFIAFFLNDLLIKKKSDRESGIEVVLPNGQRAKSKVKALSSHFDLPARAGVLEQISGFKFPSPLLQLPSFNIVNGIGIDSMHCVFLGVVKQLVAVLPTGFGKSLMFHLLTDFLPVKKDKNIVIVVSSFNSIIKDQLKVLKGRGIKAGVLGMNAGKRKEQEKLFENFTMDEGAKFSVSREVFKGRCSITFAHPEALLSAEGAKLMSSKVFQDNVAACVIDEAHCVELWNNLIAAADNKKQSTQSNLPDLVKSKSKRLPEVITYSGKARSAKDPVEKASLFNEFLSSVFSTKTSNSGSSHVDVINPNLLMDVFTSYSEVKNILCNLDINKATGVDGIPARILRECAEELSYPLVLLFNLSFRCGRVPSSWKRANVTPVFKSDAKDVVENYRSISLLSIPSKCQEKIVYNAIYSHVAPYLTDWQHGFIRGRSCATQLVLTHHQWTKALDDGLQVDVVFLDFSKAFDRVSHDILLLKLCNFGISGSLLRWCEDYLTHREQRVVIEGQSSTWSVIPSGLNESSLEETSEFCDLGLVTSNKLSWNAHVDKISSKANKILGLIKRTCKGLKDVNMLRRLYCALIMTAITSQQQLPELIKEMPPGSAKDLVMRLRGQLNRSNKTHLKDDFYAVGAVKSGNFTTEPFQDDLQSSLGLDSLSSVKFFTRLQAGSTVLQSNLPTDWMNIPLLNMVR</sequence>
<dbReference type="InterPro" id="IPR043502">
    <property type="entry name" value="DNA/RNA_pol_sf"/>
</dbReference>
<dbReference type="STRING" id="50429.A0A2B4SVX4"/>
<dbReference type="GO" id="GO:0003676">
    <property type="term" value="F:nucleic acid binding"/>
    <property type="evidence" value="ECO:0007669"/>
    <property type="project" value="InterPro"/>
</dbReference>
<dbReference type="PANTHER" id="PTHR47510">
    <property type="entry name" value="REVERSE TRANSCRIPTASE DOMAIN-CONTAINING PROTEIN"/>
    <property type="match status" value="1"/>
</dbReference>
<dbReference type="InterPro" id="IPR011545">
    <property type="entry name" value="DEAD/DEAH_box_helicase_dom"/>
</dbReference>
<name>A0A2B4SVX4_STYPI</name>
<evidence type="ECO:0000259" key="2">
    <source>
        <dbReference type="Pfam" id="PF00270"/>
    </source>
</evidence>
<evidence type="ECO:0000313" key="3">
    <source>
        <dbReference type="EMBL" id="PFX32575.1"/>
    </source>
</evidence>
<dbReference type="AlphaFoldDB" id="A0A2B4SVX4"/>
<dbReference type="Gene3D" id="3.40.50.300">
    <property type="entry name" value="P-loop containing nucleotide triphosphate hydrolases"/>
    <property type="match status" value="1"/>
</dbReference>